<dbReference type="HOGENOM" id="CLU_1828677_0_0_1"/>
<feature type="signal peptide" evidence="1">
    <location>
        <begin position="1"/>
        <end position="30"/>
    </location>
</feature>
<dbReference type="Gramene" id="KQL17344">
    <property type="protein sequence ID" value="KQL17344"/>
    <property type="gene ID" value="SETIT_024921mg"/>
</dbReference>
<evidence type="ECO:0000256" key="1">
    <source>
        <dbReference type="SAM" id="SignalP"/>
    </source>
</evidence>
<keyword evidence="3" id="KW-1185">Reference proteome</keyword>
<evidence type="ECO:0000313" key="2">
    <source>
        <dbReference type="EnsemblPlants" id="KQL17344"/>
    </source>
</evidence>
<dbReference type="InParanoid" id="K3ZEC7"/>
<organism evidence="2 3">
    <name type="scientific">Setaria italica</name>
    <name type="common">Foxtail millet</name>
    <name type="synonym">Panicum italicum</name>
    <dbReference type="NCBI Taxonomy" id="4555"/>
    <lineage>
        <taxon>Eukaryota</taxon>
        <taxon>Viridiplantae</taxon>
        <taxon>Streptophyta</taxon>
        <taxon>Embryophyta</taxon>
        <taxon>Tracheophyta</taxon>
        <taxon>Spermatophyta</taxon>
        <taxon>Magnoliopsida</taxon>
        <taxon>Liliopsida</taxon>
        <taxon>Poales</taxon>
        <taxon>Poaceae</taxon>
        <taxon>PACMAD clade</taxon>
        <taxon>Panicoideae</taxon>
        <taxon>Panicodae</taxon>
        <taxon>Paniceae</taxon>
        <taxon>Cenchrinae</taxon>
        <taxon>Setaria</taxon>
    </lineage>
</organism>
<evidence type="ECO:0000313" key="3">
    <source>
        <dbReference type="Proteomes" id="UP000004995"/>
    </source>
</evidence>
<proteinExistence type="predicted"/>
<dbReference type="AlphaFoldDB" id="K3ZEC7"/>
<dbReference type="EMBL" id="AGNK02002141">
    <property type="status" value="NOT_ANNOTATED_CDS"/>
    <property type="molecule type" value="Genomic_DNA"/>
</dbReference>
<accession>K3ZEC7</accession>
<dbReference type="EnsemblPlants" id="KQL17344">
    <property type="protein sequence ID" value="KQL17344"/>
    <property type="gene ID" value="SETIT_024921mg"/>
</dbReference>
<protein>
    <submittedName>
        <fullName evidence="2">Uncharacterized protein</fullName>
    </submittedName>
</protein>
<dbReference type="Proteomes" id="UP000004995">
    <property type="component" value="Unassembled WGS sequence"/>
</dbReference>
<reference evidence="3" key="1">
    <citation type="journal article" date="2012" name="Nat. Biotechnol.">
        <title>Reference genome sequence of the model plant Setaria.</title>
        <authorList>
            <person name="Bennetzen J.L."/>
            <person name="Schmutz J."/>
            <person name="Wang H."/>
            <person name="Percifield R."/>
            <person name="Hawkins J."/>
            <person name="Pontaroli A.C."/>
            <person name="Estep M."/>
            <person name="Feng L."/>
            <person name="Vaughn J.N."/>
            <person name="Grimwood J."/>
            <person name="Jenkins J."/>
            <person name="Barry K."/>
            <person name="Lindquist E."/>
            <person name="Hellsten U."/>
            <person name="Deshpande S."/>
            <person name="Wang X."/>
            <person name="Wu X."/>
            <person name="Mitros T."/>
            <person name="Triplett J."/>
            <person name="Yang X."/>
            <person name="Ye C.Y."/>
            <person name="Mauro-Herrera M."/>
            <person name="Wang L."/>
            <person name="Li P."/>
            <person name="Sharma M."/>
            <person name="Sharma R."/>
            <person name="Ronald P.C."/>
            <person name="Panaud O."/>
            <person name="Kellogg E.A."/>
            <person name="Brutnell T.P."/>
            <person name="Doust A.N."/>
            <person name="Tuskan G.A."/>
            <person name="Rokhsar D."/>
            <person name="Devos K.M."/>
        </authorList>
    </citation>
    <scope>NUCLEOTIDE SEQUENCE [LARGE SCALE GENOMIC DNA]</scope>
    <source>
        <strain evidence="3">cv. Yugu1</strain>
    </source>
</reference>
<reference evidence="2" key="2">
    <citation type="submission" date="2018-08" db="UniProtKB">
        <authorList>
            <consortium name="EnsemblPlants"/>
        </authorList>
    </citation>
    <scope>IDENTIFICATION</scope>
    <source>
        <strain evidence="2">Yugu1</strain>
    </source>
</reference>
<feature type="chain" id="PRO_5010127728" evidence="1">
    <location>
        <begin position="31"/>
        <end position="141"/>
    </location>
</feature>
<sequence>MSTCRGFATRSFAILLFGVWTVEHPPGVLPSTMLVDTLILRSSTVECSKFLSGASYMLDMSCHNNFNMSWQSQNHCIQIAIELADVHRGSVALRVDVALVATGLDRAEAHAGVQALDGDARPLHGDGEEPAVVKTAAVRFQ</sequence>
<name>K3ZEC7_SETIT</name>
<keyword evidence="1" id="KW-0732">Signal</keyword>